<organism evidence="10">
    <name type="scientific">Graphocephala atropunctata</name>
    <dbReference type="NCBI Taxonomy" id="36148"/>
    <lineage>
        <taxon>Eukaryota</taxon>
        <taxon>Metazoa</taxon>
        <taxon>Ecdysozoa</taxon>
        <taxon>Arthropoda</taxon>
        <taxon>Hexapoda</taxon>
        <taxon>Insecta</taxon>
        <taxon>Pterygota</taxon>
        <taxon>Neoptera</taxon>
        <taxon>Paraneoptera</taxon>
        <taxon>Hemiptera</taxon>
        <taxon>Auchenorrhyncha</taxon>
        <taxon>Membracoidea</taxon>
        <taxon>Cicadellidae</taxon>
        <taxon>Cicadellinae</taxon>
        <taxon>Cicadellini</taxon>
        <taxon>Graphocephala</taxon>
    </lineage>
</organism>
<evidence type="ECO:0000256" key="8">
    <source>
        <dbReference type="SAM" id="Phobius"/>
    </source>
</evidence>
<evidence type="ECO:0000256" key="7">
    <source>
        <dbReference type="ARBA" id="ARBA00023136"/>
    </source>
</evidence>
<dbReference type="InterPro" id="IPR050549">
    <property type="entry name" value="MFS_Trehalose_Transporter"/>
</dbReference>
<dbReference type="EMBL" id="GEBQ01031774">
    <property type="protein sequence ID" value="JAT08203.1"/>
    <property type="molecule type" value="Transcribed_RNA"/>
</dbReference>
<feature type="transmembrane region" description="Helical" evidence="8">
    <location>
        <begin position="296"/>
        <end position="314"/>
    </location>
</feature>
<sequence length="460" mass="51544">MQHYKLSKFAGFFRQLQAGSAASLGVLTCAFVYAWVTPIVPRLLAPDSEIPMTQEEASWMIVMPEFGNIVSAAPAGILADRFGRKIVLLTSAPMFLVGWIFIIYFKSLLVLNISRIFQGLAVGIIYTVLPMYLGEIASPKYRGAVTSTFYLFWWFGFLFEYILGPMLSYFNFALVSASINIFFFIAFLFQPESPYYYLMRNDVDNASKALSWLLKADEDETDKELELMRKSVEEDRQKKAGWNDLVATPTDRKALCILFLVGFLRQFCGIIALSCYSTQTLKAAGDSFMISPDNCTILMGIMMVIGSLGSFFTLDVLGRKSLLYLSCSLSGICMFSAGTFYLLKSHSSIDMSPYNFIPPVSFIVLAGVSVLGIFPVNTAYGSELFTSITRGLASSVFSIYTTVLGLIVLKFYLTMDNLFGEFVNFYIYTAVCILGVFLTWFIMPETKGKTFDRIRHELGN</sequence>
<feature type="transmembrane region" description="Helical" evidence="8">
    <location>
        <begin position="255"/>
        <end position="276"/>
    </location>
</feature>
<dbReference type="InterPro" id="IPR020846">
    <property type="entry name" value="MFS_dom"/>
</dbReference>
<evidence type="ECO:0000256" key="4">
    <source>
        <dbReference type="ARBA" id="ARBA00022597"/>
    </source>
</evidence>
<dbReference type="PANTHER" id="PTHR48021:SF46">
    <property type="entry name" value="MAJOR FACILITATOR SUPERFAMILY (MFS) PROFILE DOMAIN-CONTAINING PROTEIN"/>
    <property type="match status" value="1"/>
</dbReference>
<keyword evidence="3" id="KW-1003">Cell membrane</keyword>
<dbReference type="Gene3D" id="1.20.1250.20">
    <property type="entry name" value="MFS general substrate transporter like domains"/>
    <property type="match status" value="1"/>
</dbReference>
<feature type="transmembrane region" description="Helical" evidence="8">
    <location>
        <begin position="116"/>
        <end position="133"/>
    </location>
</feature>
<evidence type="ECO:0000256" key="6">
    <source>
        <dbReference type="ARBA" id="ARBA00022989"/>
    </source>
</evidence>
<evidence type="ECO:0000313" key="10">
    <source>
        <dbReference type="EMBL" id="JAT08203.1"/>
    </source>
</evidence>
<dbReference type="Pfam" id="PF00083">
    <property type="entry name" value="Sugar_tr"/>
    <property type="match status" value="1"/>
</dbReference>
<keyword evidence="6 8" id="KW-1133">Transmembrane helix</keyword>
<accession>A0A1B6K9T0</accession>
<dbReference type="PANTHER" id="PTHR48021">
    <property type="match status" value="1"/>
</dbReference>
<reference evidence="10" key="1">
    <citation type="submission" date="2015-11" db="EMBL/GenBank/DDBJ databases">
        <title>De novo transcriptome assembly of four potential Pierce s Disease insect vectors from Arizona vineyards.</title>
        <authorList>
            <person name="Tassone E.E."/>
        </authorList>
    </citation>
    <scope>NUCLEOTIDE SEQUENCE</scope>
</reference>
<evidence type="ECO:0000256" key="3">
    <source>
        <dbReference type="ARBA" id="ARBA00022475"/>
    </source>
</evidence>
<evidence type="ECO:0000259" key="9">
    <source>
        <dbReference type="PROSITE" id="PS50850"/>
    </source>
</evidence>
<feature type="transmembrane region" description="Helical" evidence="8">
    <location>
        <begin position="57"/>
        <end position="79"/>
    </location>
</feature>
<name>A0A1B6K9T0_9HEMI</name>
<evidence type="ECO:0000256" key="2">
    <source>
        <dbReference type="ARBA" id="ARBA00022448"/>
    </source>
</evidence>
<keyword evidence="7 8" id="KW-0472">Membrane</keyword>
<dbReference type="AlphaFoldDB" id="A0A1B6K9T0"/>
<dbReference type="InterPro" id="IPR036259">
    <property type="entry name" value="MFS_trans_sf"/>
</dbReference>
<comment type="subcellular location">
    <subcellularLocation>
        <location evidence="1">Cell membrane</location>
        <topology evidence="1">Multi-pass membrane protein</topology>
    </subcellularLocation>
</comment>
<feature type="transmembrane region" description="Helical" evidence="8">
    <location>
        <begin position="321"/>
        <end position="342"/>
    </location>
</feature>
<dbReference type="SUPFAM" id="SSF103473">
    <property type="entry name" value="MFS general substrate transporter"/>
    <property type="match status" value="1"/>
</dbReference>
<proteinExistence type="predicted"/>
<protein>
    <recommendedName>
        <fullName evidence="9">Major facilitator superfamily (MFS) profile domain-containing protein</fullName>
    </recommendedName>
</protein>
<feature type="transmembrane region" description="Helical" evidence="8">
    <location>
        <begin position="169"/>
        <end position="189"/>
    </location>
</feature>
<keyword evidence="4" id="KW-0762">Sugar transport</keyword>
<dbReference type="PROSITE" id="PS00217">
    <property type="entry name" value="SUGAR_TRANSPORT_2"/>
    <property type="match status" value="1"/>
</dbReference>
<evidence type="ECO:0000256" key="5">
    <source>
        <dbReference type="ARBA" id="ARBA00022692"/>
    </source>
</evidence>
<feature type="transmembrane region" description="Helical" evidence="8">
    <location>
        <begin position="362"/>
        <end position="380"/>
    </location>
</feature>
<dbReference type="PROSITE" id="PS50850">
    <property type="entry name" value="MFS"/>
    <property type="match status" value="1"/>
</dbReference>
<feature type="transmembrane region" description="Helical" evidence="8">
    <location>
        <begin position="86"/>
        <end position="104"/>
    </location>
</feature>
<keyword evidence="2" id="KW-0813">Transport</keyword>
<dbReference type="GO" id="GO:0005886">
    <property type="term" value="C:plasma membrane"/>
    <property type="evidence" value="ECO:0007669"/>
    <property type="project" value="UniProtKB-SubCell"/>
</dbReference>
<feature type="transmembrane region" description="Helical" evidence="8">
    <location>
        <begin position="145"/>
        <end position="163"/>
    </location>
</feature>
<dbReference type="InterPro" id="IPR005828">
    <property type="entry name" value="MFS_sugar_transport-like"/>
</dbReference>
<gene>
    <name evidence="10" type="ORF">g.33518</name>
</gene>
<dbReference type="FunFam" id="1.20.1250.20:FF:000218">
    <property type="entry name" value="facilitated trehalose transporter Tret1"/>
    <property type="match status" value="1"/>
</dbReference>
<feature type="transmembrane region" description="Helical" evidence="8">
    <location>
        <begin position="392"/>
        <end position="413"/>
    </location>
</feature>
<keyword evidence="5 8" id="KW-0812">Transmembrane</keyword>
<feature type="transmembrane region" description="Helical" evidence="8">
    <location>
        <begin position="425"/>
        <end position="443"/>
    </location>
</feature>
<dbReference type="PROSITE" id="PS00216">
    <property type="entry name" value="SUGAR_TRANSPORT_1"/>
    <property type="match status" value="2"/>
</dbReference>
<feature type="transmembrane region" description="Helical" evidence="8">
    <location>
        <begin position="21"/>
        <end position="45"/>
    </location>
</feature>
<dbReference type="InterPro" id="IPR005829">
    <property type="entry name" value="Sugar_transporter_CS"/>
</dbReference>
<feature type="domain" description="Major facilitator superfamily (MFS) profile" evidence="9">
    <location>
        <begin position="18"/>
        <end position="447"/>
    </location>
</feature>
<dbReference type="GO" id="GO:0022857">
    <property type="term" value="F:transmembrane transporter activity"/>
    <property type="evidence" value="ECO:0007669"/>
    <property type="project" value="InterPro"/>
</dbReference>
<evidence type="ECO:0000256" key="1">
    <source>
        <dbReference type="ARBA" id="ARBA00004651"/>
    </source>
</evidence>